<evidence type="ECO:0000256" key="4">
    <source>
        <dbReference type="PIRSR" id="PIRSR637359-2"/>
    </source>
</evidence>
<evidence type="ECO:0000256" key="3">
    <source>
        <dbReference type="PIRSR" id="PIRSR637359-1"/>
    </source>
</evidence>
<dbReference type="AlphaFoldDB" id="E4Z0Y4"/>
<accession>E4Z0Y4</accession>
<dbReference type="PANTHER" id="PTHR10605">
    <property type="entry name" value="HEPARAN SULFATE SULFOTRANSFERASE"/>
    <property type="match status" value="1"/>
</dbReference>
<sequence length="508" mass="58661">MNRRYSRLFRTFATPLIVLSLVYALGYYDRQNSIREQQLRDFYYAAYDYDAQYVAYQAQQQPMALYGEILDPELSVDGAHMVTDSNDPYRKYFQQFLQNFVPSAEAQAFNQVAAAVAAPVAPAQPVVVEPPAPVVTEPPPPTEPPKAMFVGGELREHDMEEIMEDANVEVKQKKILPPVKSRLTENKEYVGNVTWPTIEELTVSGAVKAQYEDWYKIGMNRQRQKAHGDEVPTVRYPDLIITGAKKCGTTALKIFMNYHTWFQDTPGERHFFNRPTNWAKGYQWYHDQMPLTYKDEICYEKTPDYFDRPFIPERISKLENAKDIKFVHVLCDPVRRAFSHFLHMFTVQQVGQEGIGGPQPGFEFLQENFADITKEEAFEKTVELAFGNLLGKEKDIDQMSDDEIRAAVADYFTRWDLKPGSTGRVFPLRIPDAVLTGSLYSTHINTYLHYFTQDQMLYLDATELIENPGMSLRRVADFAGVPQLITEENFYFDDEKGEFNWKTNLFDK</sequence>
<dbReference type="SUPFAM" id="SSF52540">
    <property type="entry name" value="P-loop containing nucleoside triphosphate hydrolases"/>
    <property type="match status" value="1"/>
</dbReference>
<feature type="active site" description="For sulfotransferase activity" evidence="3">
    <location>
        <position position="246"/>
    </location>
</feature>
<proteinExistence type="inferred from homology"/>
<evidence type="ECO:0000259" key="6">
    <source>
        <dbReference type="Pfam" id="PF00685"/>
    </source>
</evidence>
<organism evidence="7">
    <name type="scientific">Oikopleura dioica</name>
    <name type="common">Tunicate</name>
    <dbReference type="NCBI Taxonomy" id="34765"/>
    <lineage>
        <taxon>Eukaryota</taxon>
        <taxon>Metazoa</taxon>
        <taxon>Chordata</taxon>
        <taxon>Tunicata</taxon>
        <taxon>Appendicularia</taxon>
        <taxon>Copelata</taxon>
        <taxon>Oikopleuridae</taxon>
        <taxon>Oikopleura</taxon>
    </lineage>
</organism>
<dbReference type="InterPro" id="IPR000863">
    <property type="entry name" value="Sulfotransferase_dom"/>
</dbReference>
<dbReference type="Pfam" id="PF00685">
    <property type="entry name" value="Sulfotransfer_1"/>
    <property type="match status" value="1"/>
</dbReference>
<reference evidence="7" key="1">
    <citation type="journal article" date="2010" name="Science">
        <title>Plasticity of animal genome architecture unmasked by rapid evolution of a pelagic tunicate.</title>
        <authorList>
            <person name="Denoeud F."/>
            <person name="Henriet S."/>
            <person name="Mungpakdee S."/>
            <person name="Aury J.M."/>
            <person name="Da Silva C."/>
            <person name="Brinkmann H."/>
            <person name="Mikhaleva J."/>
            <person name="Olsen L.C."/>
            <person name="Jubin C."/>
            <person name="Canestro C."/>
            <person name="Bouquet J.M."/>
            <person name="Danks G."/>
            <person name="Poulain J."/>
            <person name="Campsteijn C."/>
            <person name="Adamski M."/>
            <person name="Cross I."/>
            <person name="Yadetie F."/>
            <person name="Muffato M."/>
            <person name="Louis A."/>
            <person name="Butcher S."/>
            <person name="Tsagkogeorga G."/>
            <person name="Konrad A."/>
            <person name="Singh S."/>
            <person name="Jensen M.F."/>
            <person name="Cong E.H."/>
            <person name="Eikeseth-Otteraa H."/>
            <person name="Noel B."/>
            <person name="Anthouard V."/>
            <person name="Porcel B.M."/>
            <person name="Kachouri-Lafond R."/>
            <person name="Nishino A."/>
            <person name="Ugolini M."/>
            <person name="Chourrout P."/>
            <person name="Nishida H."/>
            <person name="Aasland R."/>
            <person name="Huzurbazar S."/>
            <person name="Westhof E."/>
            <person name="Delsuc F."/>
            <person name="Lehrach H."/>
            <person name="Reinhardt R."/>
            <person name="Weissenbach J."/>
            <person name="Roy S.W."/>
            <person name="Artiguenave F."/>
            <person name="Postlethwait J.H."/>
            <person name="Manak J.R."/>
            <person name="Thompson E.M."/>
            <person name="Jaillon O."/>
            <person name="Du Pasquier L."/>
            <person name="Boudinot P."/>
            <person name="Liberles D.A."/>
            <person name="Volff J.N."/>
            <person name="Philippe H."/>
            <person name="Lenhard B."/>
            <person name="Roest Crollius H."/>
            <person name="Wincker P."/>
            <person name="Chourrout D."/>
        </authorList>
    </citation>
    <scope>NUCLEOTIDE SEQUENCE [LARGE SCALE GENOMIC DNA]</scope>
</reference>
<keyword evidence="1 5" id="KW-0808">Transferase</keyword>
<dbReference type="GO" id="GO:0008467">
    <property type="term" value="F:[heparan sulfate]-glucosamine 3-sulfotransferase activity"/>
    <property type="evidence" value="ECO:0007669"/>
    <property type="project" value="TreeGrafter"/>
</dbReference>
<keyword evidence="2" id="KW-0325">Glycoprotein</keyword>
<dbReference type="EC" id="2.8.2.-" evidence="5"/>
<dbReference type="Proteomes" id="UP000011014">
    <property type="component" value="Unassembled WGS sequence"/>
</dbReference>
<gene>
    <name evidence="7" type="ORF">GSOID_T00023429001</name>
</gene>
<feature type="binding site" evidence="4">
    <location>
        <position position="339"/>
    </location>
    <ligand>
        <name>3'-phosphoadenylyl sulfate</name>
        <dbReference type="ChEBI" id="CHEBI:58339"/>
    </ligand>
</feature>
<protein>
    <recommendedName>
        <fullName evidence="5">Sulfotransferase</fullName>
        <ecNumber evidence="5">2.8.2.-</ecNumber>
    </recommendedName>
</protein>
<evidence type="ECO:0000256" key="2">
    <source>
        <dbReference type="ARBA" id="ARBA00023180"/>
    </source>
</evidence>
<comment type="similarity">
    <text evidence="5">Belongs to the sulfotransferase 1 family.</text>
</comment>
<evidence type="ECO:0000256" key="1">
    <source>
        <dbReference type="ARBA" id="ARBA00022679"/>
    </source>
</evidence>
<dbReference type="Gene3D" id="3.40.50.300">
    <property type="entry name" value="P-loop containing nucleotide triphosphate hydrolases"/>
    <property type="match status" value="1"/>
</dbReference>
<dbReference type="EMBL" id="FN656402">
    <property type="protein sequence ID" value="CBY41362.1"/>
    <property type="molecule type" value="Genomic_DNA"/>
</dbReference>
<evidence type="ECO:0000256" key="5">
    <source>
        <dbReference type="RuleBase" id="RU361155"/>
    </source>
</evidence>
<dbReference type="InterPro" id="IPR027417">
    <property type="entry name" value="P-loop_NTPase"/>
</dbReference>
<name>E4Z0Y4_OIKDI</name>
<evidence type="ECO:0000313" key="7">
    <source>
        <dbReference type="EMBL" id="CBY41362.1"/>
    </source>
</evidence>
<dbReference type="InterPro" id="IPR037359">
    <property type="entry name" value="NST/OST"/>
</dbReference>
<feature type="domain" description="Sulfotransferase" evidence="6">
    <location>
        <begin position="237"/>
        <end position="497"/>
    </location>
</feature>
<dbReference type="PANTHER" id="PTHR10605:SF72">
    <property type="entry name" value="HEPARAN SULFATE 3-O SULFOTRANSFERASE-B, ISOFORM A"/>
    <property type="match status" value="1"/>
</dbReference>